<keyword evidence="8" id="KW-1185">Reference proteome</keyword>
<keyword evidence="4" id="KW-0539">Nucleus</keyword>
<dbReference type="Proteomes" id="UP000440578">
    <property type="component" value="Unassembled WGS sequence"/>
</dbReference>
<keyword evidence="3" id="KW-0963">Cytoplasm</keyword>
<proteinExistence type="predicted"/>
<evidence type="ECO:0000256" key="6">
    <source>
        <dbReference type="SAM" id="MobiDB-lite"/>
    </source>
</evidence>
<evidence type="ECO:0000256" key="1">
    <source>
        <dbReference type="ARBA" id="ARBA00004123"/>
    </source>
</evidence>
<dbReference type="InterPro" id="IPR029404">
    <property type="entry name" value="CDIN1"/>
</dbReference>
<comment type="caution">
    <text evidence="7">The sequence shown here is derived from an EMBL/GenBank/DDBJ whole genome shotgun (WGS) entry which is preliminary data.</text>
</comment>
<accession>A0A6A4WML6</accession>
<evidence type="ECO:0000256" key="4">
    <source>
        <dbReference type="ARBA" id="ARBA00023242"/>
    </source>
</evidence>
<dbReference type="GO" id="GO:0005634">
    <property type="term" value="C:nucleus"/>
    <property type="evidence" value="ECO:0007669"/>
    <property type="project" value="UniProtKB-SubCell"/>
</dbReference>
<reference evidence="7 8" key="1">
    <citation type="submission" date="2019-07" db="EMBL/GenBank/DDBJ databases">
        <title>Draft genome assembly of a fouling barnacle, Amphibalanus amphitrite (Darwin, 1854): The first reference genome for Thecostraca.</title>
        <authorList>
            <person name="Kim W."/>
        </authorList>
    </citation>
    <scope>NUCLEOTIDE SEQUENCE [LARGE SCALE GENOMIC DNA]</scope>
    <source>
        <strain evidence="7">SNU_AA5</strain>
        <tissue evidence="7">Soma without cirri and trophi</tissue>
    </source>
</reference>
<sequence length="309" mass="35264">MDRQEYNAIVRWISRLSFPVNNEELVFCNVDRNTLGSIACHEYVRHTKRTIYQHNKPHIIAKYYKQFMDGLSAGEPAGVLLRMASRLQVAPALLAKFVLNCYANDTDDEYRELADRGKRQRLAQLVREPDGLRDPRVSAEVRLCVLSDNGYGPMAEMIKLTVGLEYELRLKKQLTLMGVPFLDEEDLRRRGQDKTPDVLLDVPIAVSGCVVNWIESKASFGDDETHEGYMRDQYEKYWNRFGPGMVIYWFGFIEDLLPAASARHVLLQDHLPEELVEFMEPELGVTPVDAAGADSDLQMGPLFDSDDSD</sequence>
<dbReference type="PANTHER" id="PTHR31661">
    <property type="entry name" value="SIMILAR TO CDNA SEQUENCE BC052040"/>
    <property type="match status" value="1"/>
</dbReference>
<evidence type="ECO:0000256" key="2">
    <source>
        <dbReference type="ARBA" id="ARBA00004496"/>
    </source>
</evidence>
<evidence type="ECO:0000313" key="7">
    <source>
        <dbReference type="EMBL" id="KAF0306499.1"/>
    </source>
</evidence>
<dbReference type="AlphaFoldDB" id="A0A6A4WML6"/>
<dbReference type="EMBL" id="VIIS01000662">
    <property type="protein sequence ID" value="KAF0306499.1"/>
    <property type="molecule type" value="Genomic_DNA"/>
</dbReference>
<dbReference type="Pfam" id="PF14811">
    <property type="entry name" value="TPD"/>
    <property type="match status" value="1"/>
</dbReference>
<dbReference type="GO" id="GO:0005737">
    <property type="term" value="C:cytoplasm"/>
    <property type="evidence" value="ECO:0007669"/>
    <property type="project" value="UniProtKB-SubCell"/>
</dbReference>
<comment type="subcellular location">
    <subcellularLocation>
        <location evidence="2">Cytoplasm</location>
    </subcellularLocation>
    <subcellularLocation>
        <location evidence="1">Nucleus</location>
    </subcellularLocation>
</comment>
<organism evidence="7 8">
    <name type="scientific">Amphibalanus amphitrite</name>
    <name type="common">Striped barnacle</name>
    <name type="synonym">Balanus amphitrite</name>
    <dbReference type="NCBI Taxonomy" id="1232801"/>
    <lineage>
        <taxon>Eukaryota</taxon>
        <taxon>Metazoa</taxon>
        <taxon>Ecdysozoa</taxon>
        <taxon>Arthropoda</taxon>
        <taxon>Crustacea</taxon>
        <taxon>Multicrustacea</taxon>
        <taxon>Cirripedia</taxon>
        <taxon>Thoracica</taxon>
        <taxon>Thoracicalcarea</taxon>
        <taxon>Balanomorpha</taxon>
        <taxon>Balanoidea</taxon>
        <taxon>Balanidae</taxon>
        <taxon>Amphibalaninae</taxon>
        <taxon>Amphibalanus</taxon>
    </lineage>
</organism>
<feature type="region of interest" description="Disordered" evidence="6">
    <location>
        <begin position="289"/>
        <end position="309"/>
    </location>
</feature>
<evidence type="ECO:0000256" key="5">
    <source>
        <dbReference type="ARBA" id="ARBA00023480"/>
    </source>
</evidence>
<gene>
    <name evidence="7" type="primary">CO041</name>
    <name evidence="7" type="ORF">FJT64_021989</name>
</gene>
<name>A0A6A4WML6_AMPAM</name>
<evidence type="ECO:0000256" key="3">
    <source>
        <dbReference type="ARBA" id="ARBA00022490"/>
    </source>
</evidence>
<evidence type="ECO:0000313" key="8">
    <source>
        <dbReference type="Proteomes" id="UP000440578"/>
    </source>
</evidence>
<dbReference type="OrthoDB" id="1272at2759"/>
<protein>
    <recommendedName>
        <fullName evidence="5">CDAN1-interacting nuclease 1</fullName>
    </recommendedName>
</protein>
<dbReference type="PANTHER" id="PTHR31661:SF1">
    <property type="entry name" value="CDAN1-INTERACTING NUCLEASE 1"/>
    <property type="match status" value="1"/>
</dbReference>